<reference evidence="1 2" key="1">
    <citation type="submission" date="2023-07" db="EMBL/GenBank/DDBJ databases">
        <title>Sequencing the genomes of 1000 actinobacteria strains.</title>
        <authorList>
            <person name="Klenk H.-P."/>
        </authorList>
    </citation>
    <scope>NUCLEOTIDE SEQUENCE [LARGE SCALE GENOMIC DNA]</scope>
    <source>
        <strain evidence="1 2">DSM 14785</strain>
    </source>
</reference>
<proteinExistence type="predicted"/>
<evidence type="ECO:0000313" key="1">
    <source>
        <dbReference type="EMBL" id="MDQ0425647.1"/>
    </source>
</evidence>
<protein>
    <submittedName>
        <fullName evidence="1">Uncharacterized protein</fullName>
    </submittedName>
</protein>
<evidence type="ECO:0000313" key="2">
    <source>
        <dbReference type="Proteomes" id="UP001240250"/>
    </source>
</evidence>
<sequence>MLLAACAVTAALAWLARRTLHLGDDDEDDAAGVGVVEHLVAVVPPLG</sequence>
<dbReference type="EMBL" id="JAUSVM010000001">
    <property type="protein sequence ID" value="MDQ0425647.1"/>
    <property type="molecule type" value="Genomic_DNA"/>
</dbReference>
<keyword evidence="2" id="KW-1185">Reference proteome</keyword>
<organism evidence="1 2">
    <name type="scientific">Cellulomonas iranensis</name>
    <dbReference type="NCBI Taxonomy" id="76862"/>
    <lineage>
        <taxon>Bacteria</taxon>
        <taxon>Bacillati</taxon>
        <taxon>Actinomycetota</taxon>
        <taxon>Actinomycetes</taxon>
        <taxon>Micrococcales</taxon>
        <taxon>Cellulomonadaceae</taxon>
        <taxon>Cellulomonas</taxon>
    </lineage>
</organism>
<name>A0ABU0GM27_9CELL</name>
<gene>
    <name evidence="1" type="ORF">JO380_002028</name>
</gene>
<comment type="caution">
    <text evidence="1">The sequence shown here is derived from an EMBL/GenBank/DDBJ whole genome shotgun (WGS) entry which is preliminary data.</text>
</comment>
<dbReference type="Proteomes" id="UP001240250">
    <property type="component" value="Unassembled WGS sequence"/>
</dbReference>
<accession>A0ABU0GM27</accession>
<dbReference type="RefSeq" id="WP_156442032.1">
    <property type="nucleotide sequence ID" value="NZ_JAUSVM010000001.1"/>
</dbReference>